<comment type="caution">
    <text evidence="2">The sequence shown here is derived from an EMBL/GenBank/DDBJ whole genome shotgun (WGS) entry which is preliminary data.</text>
</comment>
<reference evidence="2 3" key="1">
    <citation type="submission" date="2018-08" db="EMBL/GenBank/DDBJ databases">
        <title>Henriciella mobilis sp. nov., isolated from seawater.</title>
        <authorList>
            <person name="Cheng H."/>
            <person name="Wu Y.-H."/>
            <person name="Xu X.-W."/>
            <person name="Guo L.-L."/>
        </authorList>
    </citation>
    <scope>NUCLEOTIDE SEQUENCE [LARGE SCALE GENOMIC DNA]</scope>
    <source>
        <strain evidence="2 3">JN25</strain>
    </source>
</reference>
<dbReference type="EMBL" id="QWFX01000014">
    <property type="protein sequence ID" value="RIJ27156.1"/>
    <property type="molecule type" value="Genomic_DNA"/>
</dbReference>
<evidence type="ECO:0000313" key="3">
    <source>
        <dbReference type="Proteomes" id="UP000266385"/>
    </source>
</evidence>
<proteinExistence type="predicted"/>
<sequence length="240" mass="26175">MRDRLVTAAILSFAALLAPLAASAFEVQPMRHSVYPANGQTDGLLTVKNTRSKPLPVELVVEKRVFGENGEITLVPAEEDFVIFPFQALIEPGGSQAFRFQYIGDQAPEEEAAYTIHVREVPVDLEGGFTGLRYVYSFGVVVYVEDQQAQSDLSVSEVTRDGDALRISLVNSSPSFARLTNDRITLSQGDQKFVLEGDSLMSIADQVVIPPNSEAMLTLNLTDLDVQPGDVSVALRETPD</sequence>
<dbReference type="PANTHER" id="PTHR30251">
    <property type="entry name" value="PILUS ASSEMBLY CHAPERONE"/>
    <property type="match status" value="1"/>
</dbReference>
<dbReference type="PANTHER" id="PTHR30251:SF4">
    <property type="entry name" value="SLR1668 PROTEIN"/>
    <property type="match status" value="1"/>
</dbReference>
<keyword evidence="1" id="KW-0732">Signal</keyword>
<dbReference type="InterPro" id="IPR008962">
    <property type="entry name" value="PapD-like_sf"/>
</dbReference>
<evidence type="ECO:0000256" key="1">
    <source>
        <dbReference type="SAM" id="SignalP"/>
    </source>
</evidence>
<gene>
    <name evidence="2" type="ORF">D1223_15120</name>
</gene>
<accession>A0A399R6A9</accession>
<evidence type="ECO:0000313" key="2">
    <source>
        <dbReference type="EMBL" id="RIJ27156.1"/>
    </source>
</evidence>
<dbReference type="Gene3D" id="2.60.40.10">
    <property type="entry name" value="Immunoglobulins"/>
    <property type="match status" value="1"/>
</dbReference>
<dbReference type="AlphaFoldDB" id="A0A399R6A9"/>
<protein>
    <submittedName>
        <fullName evidence="2">Molecular chaperone</fullName>
    </submittedName>
</protein>
<name>A0A399R6A9_9PROT</name>
<dbReference type="InterPro" id="IPR050643">
    <property type="entry name" value="Periplasmic_pilus_chap"/>
</dbReference>
<dbReference type="Proteomes" id="UP000266385">
    <property type="component" value="Unassembled WGS sequence"/>
</dbReference>
<organism evidence="2 3">
    <name type="scientific">Henriciella mobilis</name>
    <dbReference type="NCBI Taxonomy" id="2305467"/>
    <lineage>
        <taxon>Bacteria</taxon>
        <taxon>Pseudomonadati</taxon>
        <taxon>Pseudomonadota</taxon>
        <taxon>Alphaproteobacteria</taxon>
        <taxon>Hyphomonadales</taxon>
        <taxon>Hyphomonadaceae</taxon>
        <taxon>Henriciella</taxon>
    </lineage>
</organism>
<dbReference type="InterPro" id="IPR013783">
    <property type="entry name" value="Ig-like_fold"/>
</dbReference>
<dbReference type="SUPFAM" id="SSF49354">
    <property type="entry name" value="PapD-like"/>
    <property type="match status" value="1"/>
</dbReference>
<dbReference type="RefSeq" id="WP_119377269.1">
    <property type="nucleotide sequence ID" value="NZ_QWFX01000014.1"/>
</dbReference>
<dbReference type="OrthoDB" id="369595at2"/>
<feature type="chain" id="PRO_5017253947" evidence="1">
    <location>
        <begin position="25"/>
        <end position="240"/>
    </location>
</feature>
<keyword evidence="3" id="KW-1185">Reference proteome</keyword>
<feature type="signal peptide" evidence="1">
    <location>
        <begin position="1"/>
        <end position="24"/>
    </location>
</feature>